<dbReference type="Pfam" id="PF01790">
    <property type="entry name" value="LGT"/>
    <property type="match status" value="1"/>
</dbReference>
<feature type="transmembrane region" description="Helical" evidence="7">
    <location>
        <begin position="192"/>
        <end position="209"/>
    </location>
</feature>
<feature type="transmembrane region" description="Helical" evidence="7">
    <location>
        <begin position="14"/>
        <end position="35"/>
    </location>
</feature>
<evidence type="ECO:0000256" key="1">
    <source>
        <dbReference type="ARBA" id="ARBA00007150"/>
    </source>
</evidence>
<evidence type="ECO:0000256" key="5">
    <source>
        <dbReference type="ARBA" id="ARBA00022989"/>
    </source>
</evidence>
<evidence type="ECO:0000256" key="7">
    <source>
        <dbReference type="SAM" id="Phobius"/>
    </source>
</evidence>
<evidence type="ECO:0000313" key="9">
    <source>
        <dbReference type="Proteomes" id="UP000284120"/>
    </source>
</evidence>
<evidence type="ECO:0000313" key="8">
    <source>
        <dbReference type="EMBL" id="RWU08464.1"/>
    </source>
</evidence>
<dbReference type="Proteomes" id="UP000284120">
    <property type="component" value="Unassembled WGS sequence"/>
</dbReference>
<dbReference type="PANTHER" id="PTHR30589">
    <property type="entry name" value="PROLIPOPROTEIN DIACYLGLYCERYL TRANSFERASE"/>
    <property type="match status" value="1"/>
</dbReference>
<feature type="transmembrane region" description="Helical" evidence="7">
    <location>
        <begin position="47"/>
        <end position="69"/>
    </location>
</feature>
<dbReference type="EMBL" id="SAYW01000002">
    <property type="protein sequence ID" value="RWU08464.1"/>
    <property type="molecule type" value="Genomic_DNA"/>
</dbReference>
<proteinExistence type="inferred from homology"/>
<accession>A0A443YWV9</accession>
<evidence type="ECO:0000256" key="6">
    <source>
        <dbReference type="ARBA" id="ARBA00023136"/>
    </source>
</evidence>
<dbReference type="PANTHER" id="PTHR30589:SF0">
    <property type="entry name" value="PHOSPHATIDYLGLYCEROL--PROLIPOPROTEIN DIACYLGLYCERYL TRANSFERASE"/>
    <property type="match status" value="1"/>
</dbReference>
<keyword evidence="2" id="KW-1003">Cell membrane</keyword>
<keyword evidence="9" id="KW-1185">Reference proteome</keyword>
<dbReference type="OrthoDB" id="871140at2"/>
<dbReference type="GO" id="GO:0042158">
    <property type="term" value="P:lipoprotein biosynthetic process"/>
    <property type="evidence" value="ECO:0007669"/>
    <property type="project" value="InterPro"/>
</dbReference>
<dbReference type="GO" id="GO:0008961">
    <property type="term" value="F:phosphatidylglycerol-prolipoprotein diacylglyceryl transferase activity"/>
    <property type="evidence" value="ECO:0007669"/>
    <property type="project" value="InterPro"/>
</dbReference>
<comment type="similarity">
    <text evidence="1">Belongs to the Lgt family.</text>
</comment>
<reference evidence="8 9" key="1">
    <citation type="submission" date="2018-06" db="EMBL/GenBank/DDBJ databases">
        <title>Pedobacter endophyticus sp. nov., an endophytic bacterium isolated from a leaf of Triticum aestivum.</title>
        <authorList>
            <person name="Zhang L."/>
        </authorList>
    </citation>
    <scope>NUCLEOTIDE SEQUENCE [LARGE SCALE GENOMIC DNA]</scope>
    <source>
        <strain evidence="8 9">CM134L-2</strain>
    </source>
</reference>
<keyword evidence="5 7" id="KW-1133">Transmembrane helix</keyword>
<evidence type="ECO:0000256" key="2">
    <source>
        <dbReference type="ARBA" id="ARBA00022475"/>
    </source>
</evidence>
<dbReference type="RefSeq" id="WP_113646984.1">
    <property type="nucleotide sequence ID" value="NZ_QMHN01000002.1"/>
</dbReference>
<feature type="transmembrane region" description="Helical" evidence="7">
    <location>
        <begin position="115"/>
        <end position="138"/>
    </location>
</feature>
<name>A0A443YWV9_9SPHI</name>
<keyword evidence="6 7" id="KW-0472">Membrane</keyword>
<protein>
    <submittedName>
        <fullName evidence="8">Diacylglyceryl transferase</fullName>
    </submittedName>
</protein>
<evidence type="ECO:0000256" key="3">
    <source>
        <dbReference type="ARBA" id="ARBA00022679"/>
    </source>
</evidence>
<gene>
    <name evidence="8" type="ORF">DPV69_08810</name>
</gene>
<evidence type="ECO:0000256" key="4">
    <source>
        <dbReference type="ARBA" id="ARBA00022692"/>
    </source>
</evidence>
<sequence>MTFPVQFEFAGQYYHWHFLLETLAFIVGVRLYYFLRRGVNDPISDENRLWIMLGAMLGALIGSRFFAVLEDVANLGRLNFLMLYASKTIAGGLLGGLFGVELIKKIIGVKVASGDIYVLPILVALTIGRFGCFLMGVAEPTYGKVTNFILGMDLGDGKMRHPVMLYEIFFTICLIVFFQFIRLKNLPNGDRFKLFMLLYFLYRFLIEFLKPYQPLFLNLSSIHWAALIIFIYYYKFLWRLISNLFPFASKTNSL</sequence>
<feature type="transmembrane region" description="Helical" evidence="7">
    <location>
        <begin position="215"/>
        <end position="234"/>
    </location>
</feature>
<keyword evidence="3 8" id="KW-0808">Transferase</keyword>
<dbReference type="InterPro" id="IPR001640">
    <property type="entry name" value="Lgt"/>
</dbReference>
<comment type="caution">
    <text evidence="8">The sequence shown here is derived from an EMBL/GenBank/DDBJ whole genome shotgun (WGS) entry which is preliminary data.</text>
</comment>
<feature type="transmembrane region" description="Helical" evidence="7">
    <location>
        <begin position="81"/>
        <end position="103"/>
    </location>
</feature>
<keyword evidence="4 7" id="KW-0812">Transmembrane</keyword>
<organism evidence="8 9">
    <name type="scientific">Pedobacter chitinilyticus</name>
    <dbReference type="NCBI Taxonomy" id="2233776"/>
    <lineage>
        <taxon>Bacteria</taxon>
        <taxon>Pseudomonadati</taxon>
        <taxon>Bacteroidota</taxon>
        <taxon>Sphingobacteriia</taxon>
        <taxon>Sphingobacteriales</taxon>
        <taxon>Sphingobacteriaceae</taxon>
        <taxon>Pedobacter</taxon>
    </lineage>
</organism>
<dbReference type="AlphaFoldDB" id="A0A443YWV9"/>
<feature type="transmembrane region" description="Helical" evidence="7">
    <location>
        <begin position="163"/>
        <end position="180"/>
    </location>
</feature>
<dbReference type="GO" id="GO:0005886">
    <property type="term" value="C:plasma membrane"/>
    <property type="evidence" value="ECO:0007669"/>
    <property type="project" value="InterPro"/>
</dbReference>